<proteinExistence type="predicted"/>
<reference evidence="2 3" key="1">
    <citation type="journal article" date="2014" name="Int. J. Syst. Evol. Microbiol.">
        <title>Jeotgalibaca dankookensis gen. nov., sp. nov., a member of the family Carnobacteriaceae, isolated from seujeot (Korean traditional food).</title>
        <authorList>
            <person name="Lee D.G."/>
            <person name="Trujillo M.E."/>
            <person name="Kang H."/>
            <person name="Ahn T.Y."/>
        </authorList>
    </citation>
    <scope>NUCLEOTIDE SEQUENCE [LARGE SCALE GENOMIC DNA]</scope>
    <source>
        <strain evidence="2 3">EX-07</strain>
    </source>
</reference>
<evidence type="ECO:0000256" key="1">
    <source>
        <dbReference type="SAM" id="MobiDB-lite"/>
    </source>
</evidence>
<dbReference type="KEGG" id="jda:BW727_100137"/>
<dbReference type="OrthoDB" id="2113052at2"/>
<gene>
    <name evidence="2" type="ORF">BW727_100137</name>
</gene>
<evidence type="ECO:0000313" key="2">
    <source>
        <dbReference type="EMBL" id="AQS52547.1"/>
    </source>
</evidence>
<dbReference type="RefSeq" id="WP_021150161.1">
    <property type="nucleotide sequence ID" value="NZ_BBYN01000005.1"/>
</dbReference>
<organism evidence="2 3">
    <name type="scientific">Jeotgalibaca dankookensis</name>
    <dbReference type="NCBI Taxonomy" id="708126"/>
    <lineage>
        <taxon>Bacteria</taxon>
        <taxon>Bacillati</taxon>
        <taxon>Bacillota</taxon>
        <taxon>Bacilli</taxon>
        <taxon>Lactobacillales</taxon>
        <taxon>Carnobacteriaceae</taxon>
        <taxon>Jeotgalibaca</taxon>
    </lineage>
</organism>
<accession>A0A1S6ILY1</accession>
<dbReference type="EMBL" id="CP019728">
    <property type="protein sequence ID" value="AQS52547.1"/>
    <property type="molecule type" value="Genomic_DNA"/>
</dbReference>
<keyword evidence="3" id="KW-1185">Reference proteome</keyword>
<protein>
    <submittedName>
        <fullName evidence="2">Uncharacterized protein</fullName>
    </submittedName>
</protein>
<evidence type="ECO:0000313" key="3">
    <source>
        <dbReference type="Proteomes" id="UP000188993"/>
    </source>
</evidence>
<dbReference type="Proteomes" id="UP000188993">
    <property type="component" value="Chromosome"/>
</dbReference>
<feature type="region of interest" description="Disordered" evidence="1">
    <location>
        <begin position="43"/>
        <end position="67"/>
    </location>
</feature>
<sequence length="67" mass="8139">MDKKSLEALAKEERLRYFREWRKKNPDKVKQHNKNYWEKKAKAKLLKEEKAHDTKQETNHADNKGDS</sequence>
<dbReference type="STRING" id="708126.BW727_100137"/>
<name>A0A1S6ILY1_9LACT</name>
<dbReference type="AlphaFoldDB" id="A0A1S6ILY1"/>